<keyword evidence="2" id="KW-0813">Transport</keyword>
<keyword evidence="10" id="KW-1185">Reference proteome</keyword>
<evidence type="ECO:0000256" key="7">
    <source>
        <dbReference type="ARBA" id="ARBA00023242"/>
    </source>
</evidence>
<keyword evidence="4" id="KW-0653">Protein transport</keyword>
<dbReference type="GO" id="GO:0005643">
    <property type="term" value="C:nuclear pore"/>
    <property type="evidence" value="ECO:0007669"/>
    <property type="project" value="UniProtKB-SubCell"/>
</dbReference>
<accession>A0A2V1AV83</accession>
<gene>
    <name evidence="9" type="ORF">CXQ85_000202</name>
</gene>
<evidence type="ECO:0000256" key="2">
    <source>
        <dbReference type="ARBA" id="ARBA00022448"/>
    </source>
</evidence>
<evidence type="ECO:0000256" key="4">
    <source>
        <dbReference type="ARBA" id="ARBA00022927"/>
    </source>
</evidence>
<evidence type="ECO:0000256" key="8">
    <source>
        <dbReference type="SAM" id="MobiDB-lite"/>
    </source>
</evidence>
<dbReference type="GO" id="GO:0000055">
    <property type="term" value="P:ribosomal large subunit export from nucleus"/>
    <property type="evidence" value="ECO:0007669"/>
    <property type="project" value="InterPro"/>
</dbReference>
<dbReference type="InterPro" id="IPR037700">
    <property type="entry name" value="NUP88/NUP82"/>
</dbReference>
<dbReference type="STRING" id="45357.A0A2V1AV83"/>
<dbReference type="GO" id="GO:0006606">
    <property type="term" value="P:protein import into nucleus"/>
    <property type="evidence" value="ECO:0007669"/>
    <property type="project" value="TreeGrafter"/>
</dbReference>
<dbReference type="PANTHER" id="PTHR13257:SF0">
    <property type="entry name" value="NUCLEAR PORE COMPLEX PROTEIN NUP88"/>
    <property type="match status" value="1"/>
</dbReference>
<dbReference type="Proteomes" id="UP000244309">
    <property type="component" value="Unassembled WGS sequence"/>
</dbReference>
<dbReference type="RefSeq" id="XP_025342173.1">
    <property type="nucleotide sequence ID" value="XM_025483958.1"/>
</dbReference>
<keyword evidence="6" id="KW-0906">Nuclear pore complex</keyword>
<evidence type="ECO:0000256" key="3">
    <source>
        <dbReference type="ARBA" id="ARBA00022816"/>
    </source>
</evidence>
<dbReference type="VEuPathDB" id="FungiDB:CXQ85_000202"/>
<comment type="caution">
    <text evidence="9">The sequence shown here is derived from an EMBL/GenBank/DDBJ whole genome shotgun (WGS) entry which is preliminary data.</text>
</comment>
<reference evidence="9 10" key="1">
    <citation type="submission" date="2017-12" db="EMBL/GenBank/DDBJ databases">
        <title>Genome Sequence of a Multidrug-Resistant Candida haemulonii Isolate from a Patient with Chronic Leg Ulcers in Israel.</title>
        <authorList>
            <person name="Chow N.A."/>
            <person name="Gade L."/>
            <person name="Batra D."/>
            <person name="Rowe L.A."/>
            <person name="Ben-Ami R."/>
            <person name="Loparev V.N."/>
            <person name="Litvintseva A.P."/>
        </authorList>
    </citation>
    <scope>NUCLEOTIDE SEQUENCE [LARGE SCALE GENOMIC DNA]</scope>
    <source>
        <strain evidence="9 10">B11899</strain>
    </source>
</reference>
<evidence type="ECO:0000256" key="5">
    <source>
        <dbReference type="ARBA" id="ARBA00023010"/>
    </source>
</evidence>
<evidence type="ECO:0000313" key="9">
    <source>
        <dbReference type="EMBL" id="PVH21233.1"/>
    </source>
</evidence>
<sequence>MASLAESLAQSSAFKLPVSGASTSLAVKENEQLFLASGRTLLAVDLTSAAHSYKVFDLGHPYNIESIHINNSQDLLALVCKKSIVIVFLRRIPFGDSGQPWRPLKFVLGEFDTNIVSVAWHPASCSNSELVVLTENALQSFDLIISTTKPTFRSTLSNLGMRENPTSIAFGSPLSLSGSLSLYLCSPSGEVHSIFPFIYPNFYIGASKRAVDLFVAETQELLDTVEQKYPPRVIAGHPSNNDLLNQLNFGLHLQNQIESPLIDCSDPLKVVRLIPTYVVPIVTGSFAQVSKGSKILSVDTNSTTSCLVAFNDTDTSVELAYLGHLCPQVMSRARDIPRPDAPNDAGLKKRGREKHEYSRPKKGFGFVVDDDDDEESVEENQIATQNNEYSKSWEIYELKIKCMEFIHSHQKLTTLSCEKYKKSSSGPLMIGSYPHGRILLGINKKIQMVDCSHWFEEFQDNFPLGFTEFYTTKTNFAIEKPIAAFALFDNADDPTPYVFIRSNSGETVLVGPRVEGKPSSNDKPDPSKAISTKLLHETGLSGADLRSMLRQSPSATFSFTSKTRNTEDLVALTKITNSIRSHSHQLSKFIIALNSKIEVQQKRNLLNGNLVHGGQKLEEFNERSSMYKERIDKLFERQKGLLKRGDDIEKDILNRFESSKKSTSLPLSQAERSWMRELNDLRETVVSTKEGESLQERVQNLSYLLESFKGAQQAADESNDLSDDMKKLSLNNSLVNKGYN</sequence>
<dbReference type="GO" id="GO:0017056">
    <property type="term" value="F:structural constituent of nuclear pore"/>
    <property type="evidence" value="ECO:0007669"/>
    <property type="project" value="InterPro"/>
</dbReference>
<dbReference type="SUPFAM" id="SSF50978">
    <property type="entry name" value="WD40 repeat-like"/>
    <property type="match status" value="1"/>
</dbReference>
<proteinExistence type="predicted"/>
<feature type="region of interest" description="Disordered" evidence="8">
    <location>
        <begin position="334"/>
        <end position="356"/>
    </location>
</feature>
<keyword evidence="5" id="KW-0811">Translocation</keyword>
<keyword evidence="3" id="KW-0509">mRNA transport</keyword>
<evidence type="ECO:0008006" key="11">
    <source>
        <dbReference type="Google" id="ProtNLM"/>
    </source>
</evidence>
<dbReference type="PANTHER" id="PTHR13257">
    <property type="entry name" value="NUCLEOPORIN NUP84-RELATED"/>
    <property type="match status" value="1"/>
</dbReference>
<comment type="subcellular location">
    <subcellularLocation>
        <location evidence="1">Nucleus</location>
        <location evidence="1">Nuclear pore complex</location>
    </subcellularLocation>
</comment>
<evidence type="ECO:0000313" key="10">
    <source>
        <dbReference type="Proteomes" id="UP000244309"/>
    </source>
</evidence>
<dbReference type="InterPro" id="IPR036322">
    <property type="entry name" value="WD40_repeat_dom_sf"/>
</dbReference>
<organism evidence="9 10">
    <name type="scientific">Candidozyma haemuli</name>
    <dbReference type="NCBI Taxonomy" id="45357"/>
    <lineage>
        <taxon>Eukaryota</taxon>
        <taxon>Fungi</taxon>
        <taxon>Dikarya</taxon>
        <taxon>Ascomycota</taxon>
        <taxon>Saccharomycotina</taxon>
        <taxon>Pichiomycetes</taxon>
        <taxon>Metschnikowiaceae</taxon>
        <taxon>Candidozyma</taxon>
    </lineage>
</organism>
<dbReference type="OrthoDB" id="341482at2759"/>
<dbReference type="GO" id="GO:0000056">
    <property type="term" value="P:ribosomal small subunit export from nucleus"/>
    <property type="evidence" value="ECO:0007669"/>
    <property type="project" value="InterPro"/>
</dbReference>
<keyword evidence="7" id="KW-0539">Nucleus</keyword>
<protein>
    <recommendedName>
        <fullName evidence="11">Nucleoporin Nup82</fullName>
    </recommendedName>
</protein>
<dbReference type="EMBL" id="PKFO01000005">
    <property type="protein sequence ID" value="PVH21233.1"/>
    <property type="molecule type" value="Genomic_DNA"/>
</dbReference>
<dbReference type="GO" id="GO:0006406">
    <property type="term" value="P:mRNA export from nucleus"/>
    <property type="evidence" value="ECO:0007669"/>
    <property type="project" value="TreeGrafter"/>
</dbReference>
<dbReference type="AlphaFoldDB" id="A0A2V1AV83"/>
<dbReference type="GeneID" id="37005535"/>
<evidence type="ECO:0000256" key="1">
    <source>
        <dbReference type="ARBA" id="ARBA00004567"/>
    </source>
</evidence>
<evidence type="ECO:0000256" key="6">
    <source>
        <dbReference type="ARBA" id="ARBA00023132"/>
    </source>
</evidence>
<name>A0A2V1AV83_9ASCO</name>